<organism evidence="9 10">
    <name type="scientific">Halobellus litoreus</name>
    <dbReference type="NCBI Taxonomy" id="755310"/>
    <lineage>
        <taxon>Archaea</taxon>
        <taxon>Methanobacteriati</taxon>
        <taxon>Methanobacteriota</taxon>
        <taxon>Stenosarchaea group</taxon>
        <taxon>Halobacteria</taxon>
        <taxon>Halobacteriales</taxon>
        <taxon>Haloferacaceae</taxon>
        <taxon>Halobellus</taxon>
    </lineage>
</organism>
<dbReference type="PANTHER" id="PTHR44936:SF10">
    <property type="entry name" value="SENSOR PROTEIN RSTB"/>
    <property type="match status" value="1"/>
</dbReference>
<dbReference type="SUPFAM" id="SSF55874">
    <property type="entry name" value="ATPase domain of HSP90 chaperone/DNA topoisomerase II/histidine kinase"/>
    <property type="match status" value="1"/>
</dbReference>
<evidence type="ECO:0000256" key="2">
    <source>
        <dbReference type="ARBA" id="ARBA00012438"/>
    </source>
</evidence>
<dbReference type="EMBL" id="JBHUDP010000002">
    <property type="protein sequence ID" value="MFD1685718.1"/>
    <property type="molecule type" value="Genomic_DNA"/>
</dbReference>
<keyword evidence="5 9" id="KW-0418">Kinase</keyword>
<comment type="catalytic activity">
    <reaction evidence="1">
        <text>ATP + protein L-histidine = ADP + protein N-phospho-L-histidine.</text>
        <dbReference type="EC" id="2.7.13.3"/>
    </reaction>
</comment>
<dbReference type="Pfam" id="PF02518">
    <property type="entry name" value="HATPase_c"/>
    <property type="match status" value="1"/>
</dbReference>
<keyword evidence="7" id="KW-0472">Membrane</keyword>
<keyword evidence="7" id="KW-1133">Transmembrane helix</keyword>
<accession>A0ABD6DUJ5</accession>
<dbReference type="GO" id="GO:0005524">
    <property type="term" value="F:ATP binding"/>
    <property type="evidence" value="ECO:0007669"/>
    <property type="project" value="UniProtKB-KW"/>
</dbReference>
<dbReference type="AlphaFoldDB" id="A0ABD6DUJ5"/>
<dbReference type="GO" id="GO:0004673">
    <property type="term" value="F:protein histidine kinase activity"/>
    <property type="evidence" value="ECO:0007669"/>
    <property type="project" value="UniProtKB-EC"/>
</dbReference>
<dbReference type="SMART" id="SM00387">
    <property type="entry name" value="HATPase_c"/>
    <property type="match status" value="1"/>
</dbReference>
<evidence type="ECO:0000256" key="5">
    <source>
        <dbReference type="ARBA" id="ARBA00022777"/>
    </source>
</evidence>
<dbReference type="InterPro" id="IPR050980">
    <property type="entry name" value="2C_sensor_his_kinase"/>
</dbReference>
<evidence type="ECO:0000256" key="6">
    <source>
        <dbReference type="ARBA" id="ARBA00022840"/>
    </source>
</evidence>
<dbReference type="PROSITE" id="PS50109">
    <property type="entry name" value="HIS_KIN"/>
    <property type="match status" value="1"/>
</dbReference>
<comment type="caution">
    <text evidence="9">The sequence shown here is derived from an EMBL/GenBank/DDBJ whole genome shotgun (WGS) entry which is preliminary data.</text>
</comment>
<keyword evidence="3" id="KW-0808">Transferase</keyword>
<dbReference type="InterPro" id="IPR036890">
    <property type="entry name" value="HATPase_C_sf"/>
</dbReference>
<sequence length="304" mass="33640">MDDQSRIPRLPARRIVAIYLLFGVVWILVSDQLVAIVANPDPASTLIQSVKGGVFVLLSGSLVYVLLRYRERQLVETRNKMETKSQESQVLQRILRHNIRNDLNIISGNLELADESITDTEATERLRTAQETAADLLVMSEKVRTLEGIQLDETVPEPVDVVPLVNSAIDQITEEYPSISIETDIPERCMAMAGPSLKYACTEVLENSVEHYDEALETLEITIVVDESEEVHIEIRDNGPGIPEDELDALERGQETPLAHGSGIGLWLVKWVCAQYHGASSFDAESGVGSTVVLALEQPNSVRV</sequence>
<dbReference type="Gene3D" id="3.30.565.10">
    <property type="entry name" value="Histidine kinase-like ATPase, C-terminal domain"/>
    <property type="match status" value="1"/>
</dbReference>
<keyword evidence="7" id="KW-0812">Transmembrane</keyword>
<evidence type="ECO:0000313" key="9">
    <source>
        <dbReference type="EMBL" id="MFD1685718.1"/>
    </source>
</evidence>
<keyword evidence="10" id="KW-1185">Reference proteome</keyword>
<gene>
    <name evidence="9" type="ORF">ACFSAS_08855</name>
</gene>
<evidence type="ECO:0000259" key="8">
    <source>
        <dbReference type="PROSITE" id="PS50109"/>
    </source>
</evidence>
<dbReference type="InterPro" id="IPR003594">
    <property type="entry name" value="HATPase_dom"/>
</dbReference>
<reference evidence="9 10" key="1">
    <citation type="journal article" date="2019" name="Int. J. Syst. Evol. Microbiol.">
        <title>The Global Catalogue of Microorganisms (GCM) 10K type strain sequencing project: providing services to taxonomists for standard genome sequencing and annotation.</title>
        <authorList>
            <consortium name="The Broad Institute Genomics Platform"/>
            <consortium name="The Broad Institute Genome Sequencing Center for Infectious Disease"/>
            <person name="Wu L."/>
            <person name="Ma J."/>
        </authorList>
    </citation>
    <scope>NUCLEOTIDE SEQUENCE [LARGE SCALE GENOMIC DNA]</scope>
    <source>
        <strain evidence="9 10">CGMCC 1.10387</strain>
    </source>
</reference>
<protein>
    <recommendedName>
        <fullName evidence="2">histidine kinase</fullName>
        <ecNumber evidence="2">2.7.13.3</ecNumber>
    </recommendedName>
</protein>
<dbReference type="RefSeq" id="WP_256306210.1">
    <property type="nucleotide sequence ID" value="NZ_JANHAW010000001.1"/>
</dbReference>
<evidence type="ECO:0000313" key="10">
    <source>
        <dbReference type="Proteomes" id="UP001597092"/>
    </source>
</evidence>
<dbReference type="PANTHER" id="PTHR44936">
    <property type="entry name" value="SENSOR PROTEIN CREC"/>
    <property type="match status" value="1"/>
</dbReference>
<evidence type="ECO:0000256" key="7">
    <source>
        <dbReference type="SAM" id="Phobius"/>
    </source>
</evidence>
<feature type="transmembrane region" description="Helical" evidence="7">
    <location>
        <begin position="49"/>
        <end position="67"/>
    </location>
</feature>
<evidence type="ECO:0000256" key="4">
    <source>
        <dbReference type="ARBA" id="ARBA00022741"/>
    </source>
</evidence>
<name>A0ABD6DUJ5_9EURY</name>
<evidence type="ECO:0000256" key="1">
    <source>
        <dbReference type="ARBA" id="ARBA00000085"/>
    </source>
</evidence>
<dbReference type="Proteomes" id="UP001597092">
    <property type="component" value="Unassembled WGS sequence"/>
</dbReference>
<feature type="domain" description="Histidine kinase" evidence="8">
    <location>
        <begin position="94"/>
        <end position="300"/>
    </location>
</feature>
<dbReference type="InterPro" id="IPR004358">
    <property type="entry name" value="Sig_transdc_His_kin-like_C"/>
</dbReference>
<dbReference type="InterPro" id="IPR005467">
    <property type="entry name" value="His_kinase_dom"/>
</dbReference>
<evidence type="ECO:0000256" key="3">
    <source>
        <dbReference type="ARBA" id="ARBA00022679"/>
    </source>
</evidence>
<feature type="transmembrane region" description="Helical" evidence="7">
    <location>
        <begin position="12"/>
        <end position="29"/>
    </location>
</feature>
<proteinExistence type="predicted"/>
<dbReference type="EC" id="2.7.13.3" evidence="2"/>
<keyword evidence="4" id="KW-0547">Nucleotide-binding</keyword>
<dbReference type="CDD" id="cd00075">
    <property type="entry name" value="HATPase"/>
    <property type="match status" value="1"/>
</dbReference>
<keyword evidence="6" id="KW-0067">ATP-binding</keyword>
<dbReference type="PRINTS" id="PR00344">
    <property type="entry name" value="BCTRLSENSOR"/>
</dbReference>